<evidence type="ECO:0000313" key="1">
    <source>
        <dbReference type="EMBL" id="KAG0270707.1"/>
    </source>
</evidence>
<dbReference type="PANTHER" id="PTHR31749">
    <property type="entry name" value="KINETOCHORE-ASSOCIATED PROTEIN NSL1 HOMOLOG"/>
    <property type="match status" value="1"/>
</dbReference>
<organism evidence="1 2">
    <name type="scientific">Actinomortierella ambigua</name>
    <dbReference type="NCBI Taxonomy" id="1343610"/>
    <lineage>
        <taxon>Eukaryota</taxon>
        <taxon>Fungi</taxon>
        <taxon>Fungi incertae sedis</taxon>
        <taxon>Mucoromycota</taxon>
        <taxon>Mortierellomycotina</taxon>
        <taxon>Mortierellomycetes</taxon>
        <taxon>Mortierellales</taxon>
        <taxon>Mortierellaceae</taxon>
        <taxon>Actinomortierella</taxon>
    </lineage>
</organism>
<evidence type="ECO:0000313" key="2">
    <source>
        <dbReference type="Proteomes" id="UP000807716"/>
    </source>
</evidence>
<gene>
    <name evidence="1" type="ORF">DFQ27_000058</name>
</gene>
<accession>A0A9P6QM07</accession>
<dbReference type="Pfam" id="PF08641">
    <property type="entry name" value="Mis14"/>
    <property type="match status" value="1"/>
</dbReference>
<dbReference type="InterPro" id="IPR013950">
    <property type="entry name" value="Mis14/Nsl1"/>
</dbReference>
<protein>
    <submittedName>
        <fullName evidence="1">Uncharacterized protein</fullName>
    </submittedName>
</protein>
<reference evidence="1" key="1">
    <citation type="journal article" date="2020" name="Fungal Divers.">
        <title>Resolving the Mortierellaceae phylogeny through synthesis of multi-gene phylogenetics and phylogenomics.</title>
        <authorList>
            <person name="Vandepol N."/>
            <person name="Liber J."/>
            <person name="Desiro A."/>
            <person name="Na H."/>
            <person name="Kennedy M."/>
            <person name="Barry K."/>
            <person name="Grigoriev I.V."/>
            <person name="Miller A.N."/>
            <person name="O'Donnell K."/>
            <person name="Stajich J.E."/>
            <person name="Bonito G."/>
        </authorList>
    </citation>
    <scope>NUCLEOTIDE SEQUENCE</scope>
    <source>
        <strain evidence="1">BC1065</strain>
    </source>
</reference>
<dbReference type="OrthoDB" id="2135762at2759"/>
<dbReference type="Proteomes" id="UP000807716">
    <property type="component" value="Unassembled WGS sequence"/>
</dbReference>
<dbReference type="PANTHER" id="PTHR31749:SF3">
    <property type="entry name" value="KINETOCHORE-ASSOCIATED PROTEIN NSL1 HOMOLOG"/>
    <property type="match status" value="1"/>
</dbReference>
<proteinExistence type="predicted"/>
<dbReference type="EMBL" id="JAAAJB010000001">
    <property type="protein sequence ID" value="KAG0270707.1"/>
    <property type="molecule type" value="Genomic_DNA"/>
</dbReference>
<keyword evidence="2" id="KW-1185">Reference proteome</keyword>
<sequence>MDLPKINVRSKGDIAFLRQQWQLAIQSCLEERFGASGNGKQEMEVQRLLDEWVDKMMEMASTNIDINGIPFEEAMAEEEVEPLDEELNKRVQQRQLETEEMMIKVAERRKRVPEQVKMLLDDAIRRQSALADRVEYDDTEEQQRIEYEEKAAEKEATLPRHNIVADEHRSVVQLVSNLKKTASVNATRVENANTVMDDIMQ</sequence>
<dbReference type="GO" id="GO:0000070">
    <property type="term" value="P:mitotic sister chromatid segregation"/>
    <property type="evidence" value="ECO:0007669"/>
    <property type="project" value="InterPro"/>
</dbReference>
<comment type="caution">
    <text evidence="1">The sequence shown here is derived from an EMBL/GenBank/DDBJ whole genome shotgun (WGS) entry which is preliminary data.</text>
</comment>
<dbReference type="GO" id="GO:0000444">
    <property type="term" value="C:MIS12/MIND type complex"/>
    <property type="evidence" value="ECO:0007669"/>
    <property type="project" value="TreeGrafter"/>
</dbReference>
<name>A0A9P6QM07_9FUNG</name>
<dbReference type="AlphaFoldDB" id="A0A9P6QM07"/>